<keyword evidence="9" id="KW-1185">Reference proteome</keyword>
<evidence type="ECO:0000313" key="9">
    <source>
        <dbReference type="Proteomes" id="UP000474967"/>
    </source>
</evidence>
<feature type="domain" description="ABC-2 type transporter transmembrane" evidence="7">
    <location>
        <begin position="21"/>
        <end position="382"/>
    </location>
</feature>
<feature type="transmembrane region" description="Helical" evidence="6">
    <location>
        <begin position="174"/>
        <end position="194"/>
    </location>
</feature>
<protein>
    <submittedName>
        <fullName evidence="8">ABC transporter permease</fullName>
    </submittedName>
</protein>
<evidence type="ECO:0000256" key="5">
    <source>
        <dbReference type="ARBA" id="ARBA00023136"/>
    </source>
</evidence>
<feature type="transmembrane region" description="Helical" evidence="6">
    <location>
        <begin position="274"/>
        <end position="299"/>
    </location>
</feature>
<sequence>MARHNLGTVVRFEFIRTIAKRRFWVATLFVPVLLIIVFVLVFVSNSSTRTSAEAQKNAHFSFQYTDESGLVSPAIVESLGGTQASSEEAGIAAVKSGEVDAYFAYPADPAKQTIRVYGQDNGLFANGKYSSVAESILQASVEQKVNSPQTTAILQGSVNTTTTTYKNGSVSGGFNAVVPALFFLVIFYIVILLLGNQMLNSTLEEKENRVTEMILTTINPTSLIVGKVLSLFMVGLVQMLVFAIPTVLAYLFFRQQLSIPELDLSQFVFDPQTMIIGVLILLGGFSLFTGTLVALGAVMPTAKDAGPIFGALMILIFIPFYTVTLVVSDPNAFIVQVFTFFPYSAPVTALLRNAFGTLPLWQAIFVIVELFVLSAIVLRLAVRLFRYGSIEYTRKVSIRDVLARRPVTEAEPSR</sequence>
<evidence type="ECO:0000256" key="2">
    <source>
        <dbReference type="ARBA" id="ARBA00022475"/>
    </source>
</evidence>
<evidence type="ECO:0000256" key="4">
    <source>
        <dbReference type="ARBA" id="ARBA00022989"/>
    </source>
</evidence>
<keyword evidence="3 6" id="KW-0812">Transmembrane</keyword>
<dbReference type="PANTHER" id="PTHR30294:SF29">
    <property type="entry name" value="MULTIDRUG ABC TRANSPORTER PERMEASE YBHS-RELATED"/>
    <property type="match status" value="1"/>
</dbReference>
<dbReference type="GO" id="GO:0005886">
    <property type="term" value="C:plasma membrane"/>
    <property type="evidence" value="ECO:0007669"/>
    <property type="project" value="UniProtKB-SubCell"/>
</dbReference>
<evidence type="ECO:0000313" key="8">
    <source>
        <dbReference type="EMBL" id="NEN06787.1"/>
    </source>
</evidence>
<evidence type="ECO:0000256" key="1">
    <source>
        <dbReference type="ARBA" id="ARBA00004651"/>
    </source>
</evidence>
<feature type="transmembrane region" description="Helical" evidence="6">
    <location>
        <begin position="229"/>
        <end position="253"/>
    </location>
</feature>
<comment type="caution">
    <text evidence="8">The sequence shown here is derived from an EMBL/GenBank/DDBJ whole genome shotgun (WGS) entry which is preliminary data.</text>
</comment>
<gene>
    <name evidence="8" type="ORF">G3T36_13020</name>
</gene>
<feature type="transmembrane region" description="Helical" evidence="6">
    <location>
        <begin position="23"/>
        <end position="43"/>
    </location>
</feature>
<reference evidence="8 9" key="1">
    <citation type="journal article" date="2014" name="J. Microbiol.">
        <title>Diaminobutyricibacter tongyongensis gen. nov., sp. nov. and Homoserinibacter gongjuensis gen. nov., sp. nov. belong to the family Microbacteriaceae.</title>
        <authorList>
            <person name="Kim S.J."/>
            <person name="Ahn J.H."/>
            <person name="Weon H.Y."/>
            <person name="Hamada M."/>
            <person name="Suzuki K."/>
            <person name="Kwon S.W."/>
        </authorList>
    </citation>
    <scope>NUCLEOTIDE SEQUENCE [LARGE SCALE GENOMIC DNA]</scope>
    <source>
        <strain evidence="8 9">NBRC 108724</strain>
    </source>
</reference>
<organism evidence="8 9">
    <name type="scientific">Leifsonia tongyongensis</name>
    <dbReference type="NCBI Taxonomy" id="1268043"/>
    <lineage>
        <taxon>Bacteria</taxon>
        <taxon>Bacillati</taxon>
        <taxon>Actinomycetota</taxon>
        <taxon>Actinomycetes</taxon>
        <taxon>Micrococcales</taxon>
        <taxon>Microbacteriaceae</taxon>
        <taxon>Leifsonia</taxon>
    </lineage>
</organism>
<dbReference type="RefSeq" id="WP_163290163.1">
    <property type="nucleotide sequence ID" value="NZ_JAAGWY010000002.1"/>
</dbReference>
<name>A0A6L9Y003_9MICO</name>
<keyword evidence="5 6" id="KW-0472">Membrane</keyword>
<feature type="transmembrane region" description="Helical" evidence="6">
    <location>
        <begin position="333"/>
        <end position="355"/>
    </location>
</feature>
<evidence type="ECO:0000259" key="7">
    <source>
        <dbReference type="Pfam" id="PF12698"/>
    </source>
</evidence>
<evidence type="ECO:0000256" key="6">
    <source>
        <dbReference type="SAM" id="Phobius"/>
    </source>
</evidence>
<feature type="transmembrane region" description="Helical" evidence="6">
    <location>
        <begin position="361"/>
        <end position="382"/>
    </location>
</feature>
<dbReference type="PANTHER" id="PTHR30294">
    <property type="entry name" value="MEMBRANE COMPONENT OF ABC TRANSPORTER YHHJ-RELATED"/>
    <property type="match status" value="1"/>
</dbReference>
<dbReference type="Proteomes" id="UP000474967">
    <property type="component" value="Unassembled WGS sequence"/>
</dbReference>
<proteinExistence type="predicted"/>
<evidence type="ECO:0000256" key="3">
    <source>
        <dbReference type="ARBA" id="ARBA00022692"/>
    </source>
</evidence>
<dbReference type="EMBL" id="JAAGWY010000002">
    <property type="protein sequence ID" value="NEN06787.1"/>
    <property type="molecule type" value="Genomic_DNA"/>
</dbReference>
<feature type="transmembrane region" description="Helical" evidence="6">
    <location>
        <begin position="305"/>
        <end position="326"/>
    </location>
</feature>
<accession>A0A6L9Y003</accession>
<dbReference type="AlphaFoldDB" id="A0A6L9Y003"/>
<dbReference type="InterPro" id="IPR051449">
    <property type="entry name" value="ABC-2_transporter_component"/>
</dbReference>
<dbReference type="Pfam" id="PF12698">
    <property type="entry name" value="ABC2_membrane_3"/>
    <property type="match status" value="1"/>
</dbReference>
<keyword evidence="2" id="KW-1003">Cell membrane</keyword>
<keyword evidence="4 6" id="KW-1133">Transmembrane helix</keyword>
<dbReference type="GO" id="GO:0140359">
    <property type="term" value="F:ABC-type transporter activity"/>
    <property type="evidence" value="ECO:0007669"/>
    <property type="project" value="InterPro"/>
</dbReference>
<dbReference type="InterPro" id="IPR013525">
    <property type="entry name" value="ABC2_TM"/>
</dbReference>
<comment type="subcellular location">
    <subcellularLocation>
        <location evidence="1">Cell membrane</location>
        <topology evidence="1">Multi-pass membrane protein</topology>
    </subcellularLocation>
</comment>